<dbReference type="Gene3D" id="3.10.450.70">
    <property type="entry name" value="Disulphide bond isomerase, DsbC/G, N-terminal"/>
    <property type="match status" value="1"/>
</dbReference>
<dbReference type="SUPFAM" id="SSF54423">
    <property type="entry name" value="DsbC/DsbG N-terminal domain-like"/>
    <property type="match status" value="1"/>
</dbReference>
<feature type="signal peptide" evidence="7">
    <location>
        <begin position="1"/>
        <end position="23"/>
    </location>
</feature>
<dbReference type="InterPro" id="IPR036249">
    <property type="entry name" value="Thioredoxin-like_sf"/>
</dbReference>
<dbReference type="Pfam" id="PF10411">
    <property type="entry name" value="DsbC_N"/>
    <property type="match status" value="1"/>
</dbReference>
<dbReference type="InterPro" id="IPR012336">
    <property type="entry name" value="Thioredoxin-like_fold"/>
</dbReference>
<proteinExistence type="inferred from homology"/>
<dbReference type="InterPro" id="IPR018950">
    <property type="entry name" value="DiS-bond_isomerase_DsbC/G_N"/>
</dbReference>
<dbReference type="InterPro" id="IPR051470">
    <property type="entry name" value="Thiol:disulfide_interchange"/>
</dbReference>
<feature type="chain" id="PRO_5023119468" description="Thiol:disulfide interchange protein" evidence="7">
    <location>
        <begin position="24"/>
        <end position="249"/>
    </location>
</feature>
<dbReference type="RefSeq" id="WP_148066277.1">
    <property type="nucleotide sequence ID" value="NZ_VRZA01000001.1"/>
</dbReference>
<comment type="function">
    <text evidence="7">Required for disulfide bond formation in some periplasmic proteins. Acts by transferring its disulfide bond to other proteins and is reduced in the process.</text>
</comment>
<evidence type="ECO:0000256" key="6">
    <source>
        <dbReference type="ARBA" id="ARBA00023284"/>
    </source>
</evidence>
<comment type="subcellular location">
    <subcellularLocation>
        <location evidence="1 7">Periplasm</location>
    </subcellularLocation>
</comment>
<evidence type="ECO:0000256" key="7">
    <source>
        <dbReference type="RuleBase" id="RU364038"/>
    </source>
</evidence>
<gene>
    <name evidence="10" type="ORF">FV139_00410</name>
</gene>
<reference evidence="10 11" key="1">
    <citation type="submission" date="2019-08" db="EMBL/GenBank/DDBJ databases">
        <title>Parahaliea maris sp. nov., isolated from the surface seawater.</title>
        <authorList>
            <person name="Liu Y."/>
        </authorList>
    </citation>
    <scope>NUCLEOTIDE SEQUENCE [LARGE SCALE GENOMIC DNA]</scope>
    <source>
        <strain evidence="10 11">HSLHS9</strain>
    </source>
</reference>
<dbReference type="InterPro" id="IPR033954">
    <property type="entry name" value="DiS-bond_Isoase_DsbC/G"/>
</dbReference>
<dbReference type="CDD" id="cd03020">
    <property type="entry name" value="DsbA_DsbC_DsbG"/>
    <property type="match status" value="1"/>
</dbReference>
<protein>
    <recommendedName>
        <fullName evidence="7">Thiol:disulfide interchange protein</fullName>
    </recommendedName>
</protein>
<keyword evidence="4 7" id="KW-0574">Periplasm</keyword>
<evidence type="ECO:0000259" key="9">
    <source>
        <dbReference type="Pfam" id="PF13098"/>
    </source>
</evidence>
<evidence type="ECO:0000313" key="11">
    <source>
        <dbReference type="Proteomes" id="UP000321039"/>
    </source>
</evidence>
<dbReference type="Pfam" id="PF13098">
    <property type="entry name" value="Thioredoxin_2"/>
    <property type="match status" value="1"/>
</dbReference>
<evidence type="ECO:0000256" key="2">
    <source>
        <dbReference type="ARBA" id="ARBA00009813"/>
    </source>
</evidence>
<dbReference type="EMBL" id="VRZA01000001">
    <property type="protein sequence ID" value="TXS96007.1"/>
    <property type="molecule type" value="Genomic_DNA"/>
</dbReference>
<evidence type="ECO:0000256" key="3">
    <source>
        <dbReference type="ARBA" id="ARBA00022729"/>
    </source>
</evidence>
<dbReference type="Proteomes" id="UP000321039">
    <property type="component" value="Unassembled WGS sequence"/>
</dbReference>
<accession>A0A5C9A8V9</accession>
<feature type="domain" description="Thioredoxin-like fold" evidence="9">
    <location>
        <begin position="123"/>
        <end position="246"/>
    </location>
</feature>
<keyword evidence="3 7" id="KW-0732">Signal</keyword>
<organism evidence="10 11">
    <name type="scientific">Parahaliea maris</name>
    <dbReference type="NCBI Taxonomy" id="2716870"/>
    <lineage>
        <taxon>Bacteria</taxon>
        <taxon>Pseudomonadati</taxon>
        <taxon>Pseudomonadota</taxon>
        <taxon>Gammaproteobacteria</taxon>
        <taxon>Cellvibrionales</taxon>
        <taxon>Halieaceae</taxon>
        <taxon>Parahaliea</taxon>
    </lineage>
</organism>
<keyword evidence="5" id="KW-1015">Disulfide bond</keyword>
<dbReference type="SUPFAM" id="SSF52833">
    <property type="entry name" value="Thioredoxin-like"/>
    <property type="match status" value="1"/>
</dbReference>
<dbReference type="AlphaFoldDB" id="A0A5C9A8V9"/>
<dbReference type="PANTHER" id="PTHR35272">
    <property type="entry name" value="THIOL:DISULFIDE INTERCHANGE PROTEIN DSBC-RELATED"/>
    <property type="match status" value="1"/>
</dbReference>
<dbReference type="InterPro" id="IPR009094">
    <property type="entry name" value="DiS-bond_isomerase_DsbC/G_N_sf"/>
</dbReference>
<evidence type="ECO:0000256" key="1">
    <source>
        <dbReference type="ARBA" id="ARBA00004418"/>
    </source>
</evidence>
<keyword evidence="6 7" id="KW-0676">Redox-active center</keyword>
<keyword evidence="11" id="KW-1185">Reference proteome</keyword>
<sequence length="249" mass="27068">MTFHRMAAVVATACALVAGGTQAGEPVDKAVADKLRATMEVASTGLKIESVSTSELPGMYEVQFANGPLVYATEKGNYFIVGDLFTVGPQGYVNLAEKRRDGVRLERLASLEPEDMIIFSPEGETRAHITVFTDVTCFYCQKLHKEVPELNKRGVEVRYLAYPRAGLGSPGFRQLASAWCADDRQDTLTRLKNRETVDENVCPGNPIAEEYALGQELGVRGTPAIITESGKMIPGYQSADELMATLGLN</sequence>
<evidence type="ECO:0000313" key="10">
    <source>
        <dbReference type="EMBL" id="TXS96007.1"/>
    </source>
</evidence>
<comment type="similarity">
    <text evidence="2 7">Belongs to the thioredoxin family. DsbC subfamily.</text>
</comment>
<evidence type="ECO:0000259" key="8">
    <source>
        <dbReference type="Pfam" id="PF10411"/>
    </source>
</evidence>
<name>A0A5C9A8V9_9GAMM</name>
<evidence type="ECO:0000256" key="5">
    <source>
        <dbReference type="ARBA" id="ARBA00023157"/>
    </source>
</evidence>
<dbReference type="PANTHER" id="PTHR35272:SF3">
    <property type="entry name" value="THIOL:DISULFIDE INTERCHANGE PROTEIN DSBC"/>
    <property type="match status" value="1"/>
</dbReference>
<comment type="caution">
    <text evidence="10">The sequence shown here is derived from an EMBL/GenBank/DDBJ whole genome shotgun (WGS) entry which is preliminary data.</text>
</comment>
<evidence type="ECO:0000256" key="4">
    <source>
        <dbReference type="ARBA" id="ARBA00022764"/>
    </source>
</evidence>
<feature type="domain" description="Disulphide bond isomerase DsbC/G N-terminal" evidence="8">
    <location>
        <begin position="30"/>
        <end position="88"/>
    </location>
</feature>
<dbReference type="GO" id="GO:0042597">
    <property type="term" value="C:periplasmic space"/>
    <property type="evidence" value="ECO:0007669"/>
    <property type="project" value="UniProtKB-SubCell"/>
</dbReference>
<dbReference type="Gene3D" id="3.40.30.10">
    <property type="entry name" value="Glutaredoxin"/>
    <property type="match status" value="1"/>
</dbReference>